<evidence type="ECO:0000313" key="1">
    <source>
        <dbReference type="EMBL" id="TFK64852.1"/>
    </source>
</evidence>
<organism evidence="1 2">
    <name type="scientific">Pluteus cervinus</name>
    <dbReference type="NCBI Taxonomy" id="181527"/>
    <lineage>
        <taxon>Eukaryota</taxon>
        <taxon>Fungi</taxon>
        <taxon>Dikarya</taxon>
        <taxon>Basidiomycota</taxon>
        <taxon>Agaricomycotina</taxon>
        <taxon>Agaricomycetes</taxon>
        <taxon>Agaricomycetidae</taxon>
        <taxon>Agaricales</taxon>
        <taxon>Pluteineae</taxon>
        <taxon>Pluteaceae</taxon>
        <taxon>Pluteus</taxon>
    </lineage>
</organism>
<keyword evidence="2" id="KW-1185">Reference proteome</keyword>
<accession>A0ACD3AJ16</accession>
<protein>
    <submittedName>
        <fullName evidence="1">Uncharacterized protein</fullName>
    </submittedName>
</protein>
<dbReference type="EMBL" id="ML208459">
    <property type="protein sequence ID" value="TFK64852.1"/>
    <property type="molecule type" value="Genomic_DNA"/>
</dbReference>
<gene>
    <name evidence="1" type="ORF">BDN72DRAFT_901239</name>
</gene>
<reference evidence="1 2" key="1">
    <citation type="journal article" date="2019" name="Nat. Ecol. Evol.">
        <title>Megaphylogeny resolves global patterns of mushroom evolution.</title>
        <authorList>
            <person name="Varga T."/>
            <person name="Krizsan K."/>
            <person name="Foldi C."/>
            <person name="Dima B."/>
            <person name="Sanchez-Garcia M."/>
            <person name="Sanchez-Ramirez S."/>
            <person name="Szollosi G.J."/>
            <person name="Szarkandi J.G."/>
            <person name="Papp V."/>
            <person name="Albert L."/>
            <person name="Andreopoulos W."/>
            <person name="Angelini C."/>
            <person name="Antonin V."/>
            <person name="Barry K.W."/>
            <person name="Bougher N.L."/>
            <person name="Buchanan P."/>
            <person name="Buyck B."/>
            <person name="Bense V."/>
            <person name="Catcheside P."/>
            <person name="Chovatia M."/>
            <person name="Cooper J."/>
            <person name="Damon W."/>
            <person name="Desjardin D."/>
            <person name="Finy P."/>
            <person name="Geml J."/>
            <person name="Haridas S."/>
            <person name="Hughes K."/>
            <person name="Justo A."/>
            <person name="Karasinski D."/>
            <person name="Kautmanova I."/>
            <person name="Kiss B."/>
            <person name="Kocsube S."/>
            <person name="Kotiranta H."/>
            <person name="LaButti K.M."/>
            <person name="Lechner B.E."/>
            <person name="Liimatainen K."/>
            <person name="Lipzen A."/>
            <person name="Lukacs Z."/>
            <person name="Mihaltcheva S."/>
            <person name="Morgado L.N."/>
            <person name="Niskanen T."/>
            <person name="Noordeloos M.E."/>
            <person name="Ohm R.A."/>
            <person name="Ortiz-Santana B."/>
            <person name="Ovrebo C."/>
            <person name="Racz N."/>
            <person name="Riley R."/>
            <person name="Savchenko A."/>
            <person name="Shiryaev A."/>
            <person name="Soop K."/>
            <person name="Spirin V."/>
            <person name="Szebenyi C."/>
            <person name="Tomsovsky M."/>
            <person name="Tulloss R.E."/>
            <person name="Uehling J."/>
            <person name="Grigoriev I.V."/>
            <person name="Vagvolgyi C."/>
            <person name="Papp T."/>
            <person name="Martin F.M."/>
            <person name="Miettinen O."/>
            <person name="Hibbett D.S."/>
            <person name="Nagy L.G."/>
        </authorList>
    </citation>
    <scope>NUCLEOTIDE SEQUENCE [LARGE SCALE GENOMIC DNA]</scope>
    <source>
        <strain evidence="1 2">NL-1719</strain>
    </source>
</reference>
<sequence>MQPEIPENKRHPRFFISEQFITLKVDEVYFNVPTFILKKHSKKLEQLITDQKETDPECFAPLVQGISVVDLERFLAVLFPT</sequence>
<dbReference type="Proteomes" id="UP000308600">
    <property type="component" value="Unassembled WGS sequence"/>
</dbReference>
<evidence type="ECO:0000313" key="2">
    <source>
        <dbReference type="Proteomes" id="UP000308600"/>
    </source>
</evidence>
<proteinExistence type="predicted"/>
<name>A0ACD3AJ16_9AGAR</name>